<dbReference type="InterPro" id="IPR036291">
    <property type="entry name" value="NAD(P)-bd_dom_sf"/>
</dbReference>
<accession>A0A4R7NTV3</accession>
<dbReference type="Pfam" id="PF05088">
    <property type="entry name" value="Bac_GDH_CD"/>
    <property type="match status" value="1"/>
</dbReference>
<dbReference type="InterPro" id="IPR049062">
    <property type="entry name" value="NAD_Glu_DH_ACT2"/>
</dbReference>
<dbReference type="Gene3D" id="3.40.50.720">
    <property type="entry name" value="NAD(P)-binding Rossmann-like Domain"/>
    <property type="match status" value="1"/>
</dbReference>
<dbReference type="PANTHER" id="PTHR43403:SF1">
    <property type="entry name" value="NAD-SPECIFIC GLUTAMATE DEHYDROGENASE"/>
    <property type="match status" value="1"/>
</dbReference>
<dbReference type="InterPro" id="IPR028971">
    <property type="entry name" value="NAD-GDH_cat"/>
</dbReference>
<evidence type="ECO:0000259" key="2">
    <source>
        <dbReference type="Pfam" id="PF05088"/>
    </source>
</evidence>
<dbReference type="Pfam" id="PF21074">
    <property type="entry name" value="GDH_C"/>
    <property type="match status" value="1"/>
</dbReference>
<dbReference type="InterPro" id="IPR049064">
    <property type="entry name" value="NAD_Glu_DH_ACT3"/>
</dbReference>
<evidence type="ECO:0000259" key="4">
    <source>
        <dbReference type="Pfam" id="PF21075"/>
    </source>
</evidence>
<dbReference type="InterPro" id="IPR049059">
    <property type="entry name" value="NAD_Glu_DH_HM1"/>
</dbReference>
<dbReference type="Pfam" id="PF21076">
    <property type="entry name" value="GDH_ACT2"/>
    <property type="match status" value="1"/>
</dbReference>
<dbReference type="Pfam" id="PF21077">
    <property type="entry name" value="GDH_ACT3"/>
    <property type="match status" value="1"/>
</dbReference>
<dbReference type="InterPro" id="IPR007780">
    <property type="entry name" value="NAD_Glu_DH_bac"/>
</dbReference>
<feature type="domain" description="NAD-glutamate dehydrogenase catalytic" evidence="2">
    <location>
        <begin position="708"/>
        <end position="1207"/>
    </location>
</feature>
<evidence type="ECO:0000259" key="3">
    <source>
        <dbReference type="Pfam" id="PF21074"/>
    </source>
</evidence>
<comment type="caution">
    <text evidence="7">The sequence shown here is derived from an EMBL/GenBank/DDBJ whole genome shotgun (WGS) entry which is preliminary data.</text>
</comment>
<protein>
    <submittedName>
        <fullName evidence="7">Glutamate dehydrogenase (NAD)</fullName>
    </submittedName>
</protein>
<dbReference type="OrthoDB" id="9758052at2"/>
<evidence type="ECO:0000259" key="5">
    <source>
        <dbReference type="Pfam" id="PF21076"/>
    </source>
</evidence>
<dbReference type="Pfam" id="PF21073">
    <property type="entry name" value="GDH_HM1"/>
    <property type="match status" value="1"/>
</dbReference>
<evidence type="ECO:0000313" key="7">
    <source>
        <dbReference type="EMBL" id="TDU24172.1"/>
    </source>
</evidence>
<feature type="domain" description="NAD-glutamate dehydrogenase ACT2" evidence="5">
    <location>
        <begin position="394"/>
        <end position="480"/>
    </location>
</feature>
<dbReference type="GO" id="GO:0006538">
    <property type="term" value="P:L-glutamate catabolic process"/>
    <property type="evidence" value="ECO:0007669"/>
    <property type="project" value="InterPro"/>
</dbReference>
<dbReference type="EMBL" id="SOBT01000012">
    <property type="protein sequence ID" value="TDU24172.1"/>
    <property type="molecule type" value="Genomic_DNA"/>
</dbReference>
<dbReference type="GO" id="GO:0004352">
    <property type="term" value="F:glutamate dehydrogenase (NAD+) activity"/>
    <property type="evidence" value="ECO:0007669"/>
    <property type="project" value="InterPro"/>
</dbReference>
<dbReference type="PIRSF" id="PIRSF036761">
    <property type="entry name" value="GDH_Mll4104"/>
    <property type="match status" value="1"/>
</dbReference>
<evidence type="ECO:0000256" key="1">
    <source>
        <dbReference type="ARBA" id="ARBA00023002"/>
    </source>
</evidence>
<organism evidence="7 8">
    <name type="scientific">Panacagrimonas perspica</name>
    <dbReference type="NCBI Taxonomy" id="381431"/>
    <lineage>
        <taxon>Bacteria</taxon>
        <taxon>Pseudomonadati</taxon>
        <taxon>Pseudomonadota</taxon>
        <taxon>Gammaproteobacteria</taxon>
        <taxon>Nevskiales</taxon>
        <taxon>Nevskiaceae</taxon>
        <taxon>Panacagrimonas</taxon>
    </lineage>
</organism>
<dbReference type="PANTHER" id="PTHR43403">
    <property type="entry name" value="NAD-SPECIFIC GLUTAMATE DEHYDROGENASE"/>
    <property type="match status" value="1"/>
</dbReference>
<reference evidence="7 8" key="1">
    <citation type="submission" date="2019-03" db="EMBL/GenBank/DDBJ databases">
        <title>Genomic Encyclopedia of Type Strains, Phase IV (KMG-IV): sequencing the most valuable type-strain genomes for metagenomic binning, comparative biology and taxonomic classification.</title>
        <authorList>
            <person name="Goeker M."/>
        </authorList>
    </citation>
    <scope>NUCLEOTIDE SEQUENCE [LARGE SCALE GENOMIC DNA]</scope>
    <source>
        <strain evidence="7 8">DSM 26377</strain>
    </source>
</reference>
<proteinExistence type="predicted"/>
<name>A0A4R7NTV3_9GAMM</name>
<dbReference type="GO" id="GO:0004069">
    <property type="term" value="F:L-aspartate:2-oxoglutarate aminotransferase activity"/>
    <property type="evidence" value="ECO:0007669"/>
    <property type="project" value="InterPro"/>
</dbReference>
<dbReference type="InterPro" id="IPR046346">
    <property type="entry name" value="Aminoacid_DH-like_N_sf"/>
</dbReference>
<dbReference type="SUPFAM" id="SSF51735">
    <property type="entry name" value="NAD(P)-binding Rossmann-fold domains"/>
    <property type="match status" value="1"/>
</dbReference>
<gene>
    <name evidence="7" type="ORF">DFR24_4436</name>
</gene>
<feature type="domain" description="NAD-glutamate dehydrogenase ACT3" evidence="6">
    <location>
        <begin position="547"/>
        <end position="606"/>
    </location>
</feature>
<keyword evidence="8" id="KW-1185">Reference proteome</keyword>
<evidence type="ECO:0000313" key="8">
    <source>
        <dbReference type="Proteomes" id="UP000295341"/>
    </source>
</evidence>
<sequence length="1587" mass="173497">MSDGDRAGTVDVIEQPASPADRAWLRAYFASTAPEVLGTRTPAALRDMALAHRDRFRQRASGVDRVEIGPGDADGTVRLQTCMADRPFLVDTTLMVLREAGMAAGLMLHPVLRVQRDADGVLLSARSNSEPAADAGAVLESWMLVDFDGSPDAASLDSLRERLEARHAQLRIAVDDYPSMRARLRAHVDELARVPAGGDAAEYSEAREFLNWIDANRFTFMASSESRTVQQGDGRTRFEPLPDQGLGLARPGCALADTDALIAPREELDRYADSARVIVVTKSLQRAPIRHEEPLDVVSVKHFDADGRVTGITRFVGLFAAAAYQEAPWAIPLIRRKCERVLGESHLDLHAYSGKALRDILGGYPRDELFQSSESELLATCMGIHELREQQNLRLFLRRDRYGRFFSALVYVPRERYSRELRDRIGNELLQAIGGQSLERSVDFLRGGFARIQYQVRTPAGTQLKTPAAQIEQRLLRMTRPFREQLRAALGERQVVDVAKLVDRFGEAFTPAYLERTPIADVAADTARLAGLDRQTPVVAALVPGGTTARMKLFAWREPLALSDVLPVLQHFGIRTLRQDPEPVKSRDGDTAWIQDFEVEIPAGATRASADEAERLLPQVLLGREQNDALNRLVLAAALDASQVGILRMLAGYVNQVGLPYGRADIERIVSMSPDVACALVRLFERRFDPALAAAKRADLENEASEALDKALDTVAGLDADRVLRVLASVVRAGLRTNFWQRDAQGHPKACLSLKIDASKVPELPHPRPLYEIWVSSPDVEGVHLRGGKVARGGLRWSDRSEDFRTEVLGLMKAQQVKNVVIVPVGAKGGFVARRAPSPSDREAWMAHGVACYRTFLRGLLDLTDNRVGDHIEPPKDTVRHDADDPYLVVAADKGTATFSDIANGVAAEYGYWLGDAFASGGSAGYDHKKMGITARGAWESVKRHFRELGTDIGREDFTVAGVGDMSGDVFGNGMLLSPHIRLVAAFDHRHVFLDPEPDAKRSFDERKRLFALPRSSWADYDASLISKGGGVFPRTAKRVEVSPEAARALGIEPGTMPTNDLIRACLRAPVDLFWNGGIGTYVKASHQGQEEAQDRGNAGVRVDGRDLRARVVGEGGNLGFTQAGRIEYALRGAGGQGGRINTDAIDNSGGVHCSDREVNIKIALNEALTGGSLSRPDRDRLLAAMTDEVAAFVLRDSEVQSGAISLIEAQAAMHLDDHVALIRRLEREGRLDRALEGLPDDDLLQQRRSAGRGLTRPEIAVLMAYAKMSLNAAALDSALPDAPYFGQALLDNFPHALVERFGPTIEHHRLRREIVATMLSNDVVNRMGASFAHRLAEDQGVPLGEVLGAYAAAHDIVGAGEYWRAIDENEDRLPAAVTIRCAHQTADLVRHVAAWIVSARYAPPLDLGALVSRYAPALTRLEKMLPDVLPRTYRDEYDRQLAALIGDAVPNALARRLTATKVLGSAPDIADMAGHAKVSLEDAAATYFQLGGRLRLPWLLPAIAHLKVTGPWQALARSKLREDAYRALRDLAREALAAGGIEVWSKARAGRLESALGRLTEMQTSGAHDHAALSVAVRELAGLRQA</sequence>
<dbReference type="Pfam" id="PF21078">
    <property type="entry name" value="GDH_HM3"/>
    <property type="match status" value="1"/>
</dbReference>
<feature type="domain" description="NAD-specific glutamate dehydrogenase C-terminal" evidence="3">
    <location>
        <begin position="1252"/>
        <end position="1582"/>
    </location>
</feature>
<dbReference type="InterPro" id="IPR024727">
    <property type="entry name" value="NAD_Glu_DH_N_ACT1"/>
</dbReference>
<feature type="domain" description="NAD-glutamate dehydrogenase N-terminal ACT1" evidence="4">
    <location>
        <begin position="25"/>
        <end position="163"/>
    </location>
</feature>
<dbReference type="Proteomes" id="UP000295341">
    <property type="component" value="Unassembled WGS sequence"/>
</dbReference>
<dbReference type="InterPro" id="IPR048381">
    <property type="entry name" value="GDH_C"/>
</dbReference>
<dbReference type="InterPro" id="IPR049056">
    <property type="entry name" value="NAD_Glu_DH_HM3"/>
</dbReference>
<keyword evidence="1" id="KW-0560">Oxidoreductase</keyword>
<dbReference type="Pfam" id="PF21075">
    <property type="entry name" value="GDH_ACT1"/>
    <property type="match status" value="1"/>
</dbReference>
<evidence type="ECO:0000259" key="6">
    <source>
        <dbReference type="Pfam" id="PF21077"/>
    </source>
</evidence>
<dbReference type="SUPFAM" id="SSF53223">
    <property type="entry name" value="Aminoacid dehydrogenase-like, N-terminal domain"/>
    <property type="match status" value="1"/>
</dbReference>
<dbReference type="RefSeq" id="WP_133883594.1">
    <property type="nucleotide sequence ID" value="NZ_MWIN01000003.1"/>
</dbReference>